<feature type="transmembrane region" description="Helical" evidence="1">
    <location>
        <begin position="106"/>
        <end position="124"/>
    </location>
</feature>
<keyword evidence="1" id="KW-0472">Membrane</keyword>
<dbReference type="RefSeq" id="WP_092054907.1">
    <property type="nucleotide sequence ID" value="NZ_FNZF01000005.1"/>
</dbReference>
<feature type="transmembrane region" description="Helical" evidence="1">
    <location>
        <begin position="171"/>
        <end position="192"/>
    </location>
</feature>
<protein>
    <submittedName>
        <fullName evidence="3">CAAX protease self-immunity</fullName>
    </submittedName>
</protein>
<dbReference type="Proteomes" id="UP000199200">
    <property type="component" value="Unassembled WGS sequence"/>
</dbReference>
<evidence type="ECO:0000259" key="2">
    <source>
        <dbReference type="Pfam" id="PF02517"/>
    </source>
</evidence>
<feature type="transmembrane region" description="Helical" evidence="1">
    <location>
        <begin position="12"/>
        <end position="30"/>
    </location>
</feature>
<keyword evidence="3" id="KW-0378">Hydrolase</keyword>
<dbReference type="EMBL" id="FNZF01000005">
    <property type="protein sequence ID" value="SEJ69963.1"/>
    <property type="molecule type" value="Genomic_DNA"/>
</dbReference>
<gene>
    <name evidence="3" type="ORF">SAMN04488127_2539</name>
</gene>
<feature type="transmembrane region" description="Helical" evidence="1">
    <location>
        <begin position="199"/>
        <end position="219"/>
    </location>
</feature>
<dbReference type="OrthoDB" id="6059004at2"/>
<dbReference type="GO" id="GO:0004175">
    <property type="term" value="F:endopeptidase activity"/>
    <property type="evidence" value="ECO:0007669"/>
    <property type="project" value="UniProtKB-ARBA"/>
</dbReference>
<evidence type="ECO:0000256" key="1">
    <source>
        <dbReference type="SAM" id="Phobius"/>
    </source>
</evidence>
<name>A0A1H7AWJ0_9BACL</name>
<feature type="transmembrane region" description="Helical" evidence="1">
    <location>
        <begin position="144"/>
        <end position="165"/>
    </location>
</feature>
<dbReference type="GO" id="GO:0080120">
    <property type="term" value="P:CAAX-box protein maturation"/>
    <property type="evidence" value="ECO:0007669"/>
    <property type="project" value="UniProtKB-ARBA"/>
</dbReference>
<dbReference type="InterPro" id="IPR003675">
    <property type="entry name" value="Rce1/LyrA-like_dom"/>
</dbReference>
<keyword evidence="1" id="KW-0812">Transmembrane</keyword>
<keyword evidence="4" id="KW-1185">Reference proteome</keyword>
<reference evidence="4" key="1">
    <citation type="submission" date="2016-10" db="EMBL/GenBank/DDBJ databases">
        <authorList>
            <person name="Varghese N."/>
            <person name="Submissions S."/>
        </authorList>
    </citation>
    <scope>NUCLEOTIDE SEQUENCE [LARGE SCALE GENOMIC DNA]</scope>
    <source>
        <strain evidence="4">CGMCC 1.6763</strain>
    </source>
</reference>
<dbReference type="AlphaFoldDB" id="A0A1H7AWJ0"/>
<feature type="transmembrane region" description="Helical" evidence="1">
    <location>
        <begin position="231"/>
        <end position="249"/>
    </location>
</feature>
<feature type="domain" description="CAAX prenyl protease 2/Lysostaphin resistance protein A-like" evidence="2">
    <location>
        <begin position="110"/>
        <end position="212"/>
    </location>
</feature>
<organism evidence="3 4">
    <name type="scientific">Bhargavaea ginsengi</name>
    <dbReference type="NCBI Taxonomy" id="426757"/>
    <lineage>
        <taxon>Bacteria</taxon>
        <taxon>Bacillati</taxon>
        <taxon>Bacillota</taxon>
        <taxon>Bacilli</taxon>
        <taxon>Bacillales</taxon>
        <taxon>Caryophanaceae</taxon>
        <taxon>Bhargavaea</taxon>
    </lineage>
</organism>
<dbReference type="GO" id="GO:0006508">
    <property type="term" value="P:proteolysis"/>
    <property type="evidence" value="ECO:0007669"/>
    <property type="project" value="UniProtKB-KW"/>
</dbReference>
<keyword evidence="3" id="KW-0645">Protease</keyword>
<dbReference type="Pfam" id="PF02517">
    <property type="entry name" value="Rce1-like"/>
    <property type="match status" value="1"/>
</dbReference>
<sequence>MKQIRKKPVGMTIALIYLVTFFVHTVLIWLEDGRAVLGAVMAVPLTVVFAYQALYCKLQVRSTLGLHRPTLKNMVFSILLPVLLGIIFHVYLSFQDMQFLVEQEKELGLLLVSGLTVASLSALLEEVVWRGNLHHLLRKKHSLFRTAIITAAVWSLWHLPIAVFYKGYENLWVGITSYIGLLFLISIMLTYVREIGRSVIPAAILHGMLNVFYLSGGLQSVTAEQEELSKLLLYTVVTGMMALAYGMHLNNIQVIKRKSTV</sequence>
<feature type="transmembrane region" description="Helical" evidence="1">
    <location>
        <begin position="75"/>
        <end position="94"/>
    </location>
</feature>
<feature type="transmembrane region" description="Helical" evidence="1">
    <location>
        <begin position="36"/>
        <end position="54"/>
    </location>
</feature>
<dbReference type="PANTHER" id="PTHR35797:SF1">
    <property type="entry name" value="PROTEASE"/>
    <property type="match status" value="1"/>
</dbReference>
<accession>A0A1H7AWJ0</accession>
<evidence type="ECO:0000313" key="4">
    <source>
        <dbReference type="Proteomes" id="UP000199200"/>
    </source>
</evidence>
<dbReference type="InterPro" id="IPR042150">
    <property type="entry name" value="MmRce1-like"/>
</dbReference>
<evidence type="ECO:0000313" key="3">
    <source>
        <dbReference type="EMBL" id="SEJ69963.1"/>
    </source>
</evidence>
<proteinExistence type="predicted"/>
<dbReference type="PANTHER" id="PTHR35797">
    <property type="entry name" value="PROTEASE-RELATED"/>
    <property type="match status" value="1"/>
</dbReference>
<keyword evidence="1" id="KW-1133">Transmembrane helix</keyword>
<dbReference type="STRING" id="426757.SAMN04488127_2539"/>